<feature type="transmembrane region" description="Helical" evidence="1">
    <location>
        <begin position="92"/>
        <end position="110"/>
    </location>
</feature>
<keyword evidence="1" id="KW-1133">Transmembrane helix</keyword>
<dbReference type="AlphaFoldDB" id="A0A9D4E8U3"/>
<sequence length="237" mass="27253">MNMAVADDGQVALDDLNTEYPDIYSLNENNQEGHLALDFLPNANTHTLFNWKLNHLEAAIYLQEGENHEKFFTHPASHYQALHAYQIAHSTWLNVLDFVAAVAILLLAACERPAVDLLRLPIWAHGSLEILMLVVLSLELGIKMKWLGWRVFIRHPRTIIKTSMLLIMLAEAITVICRQTSHFRITRAIRPIFLLNTHYGRGVRRYYNTTHISSQYILRQRSKENCQTYASVPAVHI</sequence>
<dbReference type="GO" id="GO:0005765">
    <property type="term" value="C:lysosomal membrane"/>
    <property type="evidence" value="ECO:0007669"/>
    <property type="project" value="InterPro"/>
</dbReference>
<gene>
    <name evidence="2" type="ORF">DPMN_176684</name>
</gene>
<accession>A0A9D4E8U3</accession>
<proteinExistence type="predicted"/>
<dbReference type="EMBL" id="JAIWYP010000009">
    <property type="protein sequence ID" value="KAH3775283.1"/>
    <property type="molecule type" value="Genomic_DNA"/>
</dbReference>
<dbReference type="InterPro" id="IPR028801">
    <property type="entry name" value="TPC1_animal"/>
</dbReference>
<reference evidence="2" key="1">
    <citation type="journal article" date="2019" name="bioRxiv">
        <title>The Genome of the Zebra Mussel, Dreissena polymorpha: A Resource for Invasive Species Research.</title>
        <authorList>
            <person name="McCartney M.A."/>
            <person name="Auch B."/>
            <person name="Kono T."/>
            <person name="Mallez S."/>
            <person name="Zhang Y."/>
            <person name="Obille A."/>
            <person name="Becker A."/>
            <person name="Abrahante J.E."/>
            <person name="Garbe J."/>
            <person name="Badalamenti J.P."/>
            <person name="Herman A."/>
            <person name="Mangelson H."/>
            <person name="Liachko I."/>
            <person name="Sullivan S."/>
            <person name="Sone E.D."/>
            <person name="Koren S."/>
            <person name="Silverstein K.A.T."/>
            <person name="Beckman K.B."/>
            <person name="Gohl D.M."/>
        </authorList>
    </citation>
    <scope>NUCLEOTIDE SEQUENCE</scope>
    <source>
        <strain evidence="2">Duluth1</strain>
        <tissue evidence="2">Whole animal</tissue>
    </source>
</reference>
<dbReference type="Proteomes" id="UP000828390">
    <property type="component" value="Unassembled WGS sequence"/>
</dbReference>
<organism evidence="2 3">
    <name type="scientific">Dreissena polymorpha</name>
    <name type="common">Zebra mussel</name>
    <name type="synonym">Mytilus polymorpha</name>
    <dbReference type="NCBI Taxonomy" id="45954"/>
    <lineage>
        <taxon>Eukaryota</taxon>
        <taxon>Metazoa</taxon>
        <taxon>Spiralia</taxon>
        <taxon>Lophotrochozoa</taxon>
        <taxon>Mollusca</taxon>
        <taxon>Bivalvia</taxon>
        <taxon>Autobranchia</taxon>
        <taxon>Heteroconchia</taxon>
        <taxon>Euheterodonta</taxon>
        <taxon>Imparidentia</taxon>
        <taxon>Neoheterodontei</taxon>
        <taxon>Myida</taxon>
        <taxon>Dreissenoidea</taxon>
        <taxon>Dreissenidae</taxon>
        <taxon>Dreissena</taxon>
    </lineage>
</organism>
<keyword evidence="3" id="KW-1185">Reference proteome</keyword>
<dbReference type="GO" id="GO:0022832">
    <property type="term" value="F:voltage-gated channel activity"/>
    <property type="evidence" value="ECO:0007669"/>
    <property type="project" value="InterPro"/>
</dbReference>
<dbReference type="PANTHER" id="PTHR46474:SF1">
    <property type="entry name" value="TWO PORE CHANNEL PROTEIN 1"/>
    <property type="match status" value="1"/>
</dbReference>
<name>A0A9D4E8U3_DREPO</name>
<evidence type="ECO:0000313" key="2">
    <source>
        <dbReference type="EMBL" id="KAH3775283.1"/>
    </source>
</evidence>
<dbReference type="GO" id="GO:0010008">
    <property type="term" value="C:endosome membrane"/>
    <property type="evidence" value="ECO:0007669"/>
    <property type="project" value="TreeGrafter"/>
</dbReference>
<protein>
    <recommendedName>
        <fullName evidence="4">Ion transport domain-containing protein</fullName>
    </recommendedName>
</protein>
<keyword evidence="1" id="KW-0812">Transmembrane</keyword>
<evidence type="ECO:0000313" key="3">
    <source>
        <dbReference type="Proteomes" id="UP000828390"/>
    </source>
</evidence>
<evidence type="ECO:0000256" key="1">
    <source>
        <dbReference type="SAM" id="Phobius"/>
    </source>
</evidence>
<evidence type="ECO:0008006" key="4">
    <source>
        <dbReference type="Google" id="ProtNLM"/>
    </source>
</evidence>
<reference evidence="2" key="2">
    <citation type="submission" date="2020-11" db="EMBL/GenBank/DDBJ databases">
        <authorList>
            <person name="McCartney M.A."/>
            <person name="Auch B."/>
            <person name="Kono T."/>
            <person name="Mallez S."/>
            <person name="Becker A."/>
            <person name="Gohl D.M."/>
            <person name="Silverstein K.A.T."/>
            <person name="Koren S."/>
            <person name="Bechman K.B."/>
            <person name="Herman A."/>
            <person name="Abrahante J.E."/>
            <person name="Garbe J."/>
        </authorList>
    </citation>
    <scope>NUCLEOTIDE SEQUENCE</scope>
    <source>
        <strain evidence="2">Duluth1</strain>
        <tissue evidence="2">Whole animal</tissue>
    </source>
</reference>
<dbReference type="PANTHER" id="PTHR46474">
    <property type="entry name" value="TWO PORE CALCIUM CHANNEL PROTEIN 1"/>
    <property type="match status" value="1"/>
</dbReference>
<feature type="transmembrane region" description="Helical" evidence="1">
    <location>
        <begin position="117"/>
        <end position="138"/>
    </location>
</feature>
<keyword evidence="1" id="KW-0472">Membrane</keyword>
<comment type="caution">
    <text evidence="2">The sequence shown here is derived from an EMBL/GenBank/DDBJ whole genome shotgun (WGS) entry which is preliminary data.</text>
</comment>